<dbReference type="InterPro" id="IPR005829">
    <property type="entry name" value="Sugar_transporter_CS"/>
</dbReference>
<sequence>MEESKPVTPSPEEKMTSSDEKTSSQSITVDNDTSSAALAIATQLDPAGIPLSPTPTSDVLDPLNWALWRKYVCIFIACYSYFLMTYLTTAPIPSFFLLEDQFNATYNQTNWTFAISAFGLIFGPLLSGGLADIYGRRICMIVTTSIALLASGCTSIHGQSLSAYMFERFLQGLGAGSACNLGLSIINDVSFQHERGQRVGLWAISANIGTFLGGVFGGFLVSVDQYWVAYQVTMAYAALWLLCVFVLPETLYPRKQMLRLEYGSAAGSDDSEAPSPRTRKLPFFNLRKIRGLTYPKIWSPWVVVFKLWSYPTIVLSIMAYVYFQYWWIISLMTIEPLAYEDKSPQVQGLLFLGFVVGVLFAEAFCSGHASDKLVLWLTRKSASGQRTPEMRLWLGYPAAVLSAIGCGLWGASVDQGWHWMVGQLAFFLYAVGLQIGNTVVTTYMVDNYPTYANELSIFYSCIINLSAFLVPWFIYAWFEYNGYTWCFAIQGFMCVLVIPAYAVLQKYGAAWRKPANFGVFDEDEYDPTVTVVAA</sequence>
<feature type="transmembrane region" description="Helical" evidence="6">
    <location>
        <begin position="169"/>
        <end position="187"/>
    </location>
</feature>
<dbReference type="PANTHER" id="PTHR23502">
    <property type="entry name" value="MAJOR FACILITATOR SUPERFAMILY"/>
    <property type="match status" value="1"/>
</dbReference>
<feature type="transmembrane region" description="Helical" evidence="6">
    <location>
        <begin position="390"/>
        <end position="412"/>
    </location>
</feature>
<evidence type="ECO:0000313" key="8">
    <source>
        <dbReference type="EMBL" id="CAK7230863.1"/>
    </source>
</evidence>
<feature type="domain" description="Major facilitator superfamily (MFS) profile" evidence="7">
    <location>
        <begin position="73"/>
        <end position="534"/>
    </location>
</feature>
<name>A0ABP0CFM1_9PEZI</name>
<dbReference type="EMBL" id="CAWUHD010000097">
    <property type="protein sequence ID" value="CAK7230863.1"/>
    <property type="molecule type" value="Genomic_DNA"/>
</dbReference>
<feature type="transmembrane region" description="Helical" evidence="6">
    <location>
        <begin position="482"/>
        <end position="504"/>
    </location>
</feature>
<dbReference type="Gene3D" id="1.20.1250.20">
    <property type="entry name" value="MFS general substrate transporter like domains"/>
    <property type="match status" value="1"/>
</dbReference>
<evidence type="ECO:0000256" key="1">
    <source>
        <dbReference type="ARBA" id="ARBA00004141"/>
    </source>
</evidence>
<comment type="subcellular location">
    <subcellularLocation>
        <location evidence="1">Membrane</location>
        <topology evidence="1">Multi-pass membrane protein</topology>
    </subcellularLocation>
</comment>
<dbReference type="InterPro" id="IPR020846">
    <property type="entry name" value="MFS_dom"/>
</dbReference>
<dbReference type="PROSITE" id="PS00216">
    <property type="entry name" value="SUGAR_TRANSPORT_1"/>
    <property type="match status" value="1"/>
</dbReference>
<comment type="caution">
    <text evidence="8">The sequence shown here is derived from an EMBL/GenBank/DDBJ whole genome shotgun (WGS) entry which is preliminary data.</text>
</comment>
<dbReference type="PROSITE" id="PS50850">
    <property type="entry name" value="MFS"/>
    <property type="match status" value="1"/>
</dbReference>
<keyword evidence="3 6" id="KW-1133">Transmembrane helix</keyword>
<evidence type="ECO:0000256" key="3">
    <source>
        <dbReference type="ARBA" id="ARBA00022989"/>
    </source>
</evidence>
<feature type="compositionally biased region" description="Basic and acidic residues" evidence="5">
    <location>
        <begin position="11"/>
        <end position="22"/>
    </location>
</feature>
<protein>
    <recommendedName>
        <fullName evidence="7">Major facilitator superfamily (MFS) profile domain-containing protein</fullName>
    </recommendedName>
</protein>
<feature type="transmembrane region" description="Helical" evidence="6">
    <location>
        <begin position="349"/>
        <end position="369"/>
    </location>
</feature>
<feature type="transmembrane region" description="Helical" evidence="6">
    <location>
        <begin position="307"/>
        <end position="329"/>
    </location>
</feature>
<feature type="transmembrane region" description="Helical" evidence="6">
    <location>
        <begin position="457"/>
        <end position="476"/>
    </location>
</feature>
<feature type="transmembrane region" description="Helical" evidence="6">
    <location>
        <begin position="227"/>
        <end position="247"/>
    </location>
</feature>
<keyword evidence="2 6" id="KW-0812">Transmembrane</keyword>
<dbReference type="PANTHER" id="PTHR23502:SF139">
    <property type="entry name" value="MAJOR FACILITATOR SUPERFAMILY (MFS) PROFILE DOMAIN-CONTAINING PROTEIN-RELATED"/>
    <property type="match status" value="1"/>
</dbReference>
<reference evidence="8 9" key="1">
    <citation type="submission" date="2024-01" db="EMBL/GenBank/DDBJ databases">
        <authorList>
            <person name="Allen C."/>
            <person name="Tagirdzhanova G."/>
        </authorList>
    </citation>
    <scope>NUCLEOTIDE SEQUENCE [LARGE SCALE GENOMIC DNA]</scope>
</reference>
<dbReference type="SUPFAM" id="SSF103473">
    <property type="entry name" value="MFS general substrate transporter"/>
    <property type="match status" value="1"/>
</dbReference>
<proteinExistence type="predicted"/>
<evidence type="ECO:0000256" key="5">
    <source>
        <dbReference type="SAM" id="MobiDB-lite"/>
    </source>
</evidence>
<feature type="transmembrane region" description="Helical" evidence="6">
    <location>
        <begin position="138"/>
        <end position="157"/>
    </location>
</feature>
<dbReference type="Proteomes" id="UP001642482">
    <property type="component" value="Unassembled WGS sequence"/>
</dbReference>
<organism evidence="8 9">
    <name type="scientific">Sporothrix eucalyptigena</name>
    <dbReference type="NCBI Taxonomy" id="1812306"/>
    <lineage>
        <taxon>Eukaryota</taxon>
        <taxon>Fungi</taxon>
        <taxon>Dikarya</taxon>
        <taxon>Ascomycota</taxon>
        <taxon>Pezizomycotina</taxon>
        <taxon>Sordariomycetes</taxon>
        <taxon>Sordariomycetidae</taxon>
        <taxon>Ophiostomatales</taxon>
        <taxon>Ophiostomataceae</taxon>
        <taxon>Sporothrix</taxon>
    </lineage>
</organism>
<evidence type="ECO:0000259" key="7">
    <source>
        <dbReference type="PROSITE" id="PS50850"/>
    </source>
</evidence>
<evidence type="ECO:0000256" key="2">
    <source>
        <dbReference type="ARBA" id="ARBA00022692"/>
    </source>
</evidence>
<feature type="transmembrane region" description="Helical" evidence="6">
    <location>
        <begin position="424"/>
        <end position="445"/>
    </location>
</feature>
<dbReference type="InterPro" id="IPR036259">
    <property type="entry name" value="MFS_trans_sf"/>
</dbReference>
<evidence type="ECO:0000256" key="4">
    <source>
        <dbReference type="ARBA" id="ARBA00023136"/>
    </source>
</evidence>
<gene>
    <name evidence="8" type="ORF">SEUCBS140593_007730</name>
</gene>
<evidence type="ECO:0000313" key="9">
    <source>
        <dbReference type="Proteomes" id="UP001642482"/>
    </source>
</evidence>
<feature type="transmembrane region" description="Helical" evidence="6">
    <location>
        <begin position="111"/>
        <end position="131"/>
    </location>
</feature>
<feature type="transmembrane region" description="Helical" evidence="6">
    <location>
        <begin position="199"/>
        <end position="221"/>
    </location>
</feature>
<dbReference type="InterPro" id="IPR011701">
    <property type="entry name" value="MFS"/>
</dbReference>
<feature type="transmembrane region" description="Helical" evidence="6">
    <location>
        <begin position="71"/>
        <end position="91"/>
    </location>
</feature>
<dbReference type="Pfam" id="PF07690">
    <property type="entry name" value="MFS_1"/>
    <property type="match status" value="1"/>
</dbReference>
<accession>A0ABP0CFM1</accession>
<feature type="region of interest" description="Disordered" evidence="5">
    <location>
        <begin position="1"/>
        <end position="29"/>
    </location>
</feature>
<keyword evidence="4 6" id="KW-0472">Membrane</keyword>
<evidence type="ECO:0000256" key="6">
    <source>
        <dbReference type="SAM" id="Phobius"/>
    </source>
</evidence>
<keyword evidence="9" id="KW-1185">Reference proteome</keyword>